<sequence>MSATSSGSVLLTDADVDALAWHFMNSDYADDTYADWPLDRRLDGYLRRRGLHRIVEDGDAYDLLLDRVMCYIGVVRDS</sequence>
<dbReference type="Proteomes" id="UP000217736">
    <property type="component" value="Chromosome"/>
</dbReference>
<dbReference type="AlphaFoldDB" id="A0A1Z4EJ25"/>
<keyword evidence="2" id="KW-1185">Reference proteome</keyword>
<gene>
    <name evidence="1" type="ORF">MSG_02813</name>
</gene>
<dbReference type="RefSeq" id="WP_096444492.1">
    <property type="nucleotide sequence ID" value="NZ_CP022927.1"/>
</dbReference>
<organism evidence="1 2">
    <name type="scientific">Mycobacterium shigaense</name>
    <dbReference type="NCBI Taxonomy" id="722731"/>
    <lineage>
        <taxon>Bacteria</taxon>
        <taxon>Bacillati</taxon>
        <taxon>Actinomycetota</taxon>
        <taxon>Actinomycetes</taxon>
        <taxon>Mycobacteriales</taxon>
        <taxon>Mycobacteriaceae</taxon>
        <taxon>Mycobacterium</taxon>
        <taxon>Mycobacterium simiae complex</taxon>
    </lineage>
</organism>
<evidence type="ECO:0000313" key="2">
    <source>
        <dbReference type="Proteomes" id="UP000217736"/>
    </source>
</evidence>
<evidence type="ECO:0000313" key="1">
    <source>
        <dbReference type="EMBL" id="BAX92957.1"/>
    </source>
</evidence>
<accession>A0A1Z4EJ25</accession>
<proteinExistence type="predicted"/>
<name>A0A1Z4EJ25_9MYCO</name>
<protein>
    <submittedName>
        <fullName evidence="1">Uncharacterized protein</fullName>
    </submittedName>
</protein>
<dbReference type="EMBL" id="AP018164">
    <property type="protein sequence ID" value="BAX92957.1"/>
    <property type="molecule type" value="Genomic_DNA"/>
</dbReference>
<dbReference type="OrthoDB" id="4733078at2"/>
<dbReference type="KEGG" id="mshg:MSG_02813"/>
<reference evidence="2" key="1">
    <citation type="submission" date="2017-06" db="EMBL/GenBank/DDBJ databases">
        <title>Complete Genome Sequence of Mycobacterium shigaense.</title>
        <authorList>
            <person name="Fukano H."/>
            <person name="Yoshida M."/>
            <person name="Kazumi Y."/>
            <person name="Ogura Y."/>
            <person name="Mitarai S."/>
            <person name="Hayashi T."/>
            <person name="Hoshino Y."/>
        </authorList>
    </citation>
    <scope>NUCLEOTIDE SEQUENCE [LARGE SCALE GENOMIC DNA]</scope>
    <source>
        <strain evidence="2">UN-152</strain>
    </source>
</reference>